<dbReference type="PROSITE" id="PS51257">
    <property type="entry name" value="PROKAR_LIPOPROTEIN"/>
    <property type="match status" value="1"/>
</dbReference>
<evidence type="ECO:0000313" key="5">
    <source>
        <dbReference type="EMBL" id="KMT22840.1"/>
    </source>
</evidence>
<dbReference type="InterPro" id="IPR001638">
    <property type="entry name" value="Solute-binding_3/MltF_N"/>
</dbReference>
<keyword evidence="6" id="KW-1185">Reference proteome</keyword>
<dbReference type="Pfam" id="PF12974">
    <property type="entry name" value="Phosphonate-bd"/>
    <property type="match status" value="1"/>
</dbReference>
<dbReference type="GO" id="GO:0043190">
    <property type="term" value="C:ATP-binding cassette (ABC) transporter complex"/>
    <property type="evidence" value="ECO:0007669"/>
    <property type="project" value="InterPro"/>
</dbReference>
<dbReference type="InterPro" id="IPR030836">
    <property type="entry name" value="ABC_peri_PhnD-like"/>
</dbReference>
<dbReference type="STRING" id="1121307.CLCY_5c00790"/>
<dbReference type="NCBIfam" id="TIGR04553">
    <property type="entry name" value="ABC_peri_selen"/>
    <property type="match status" value="1"/>
</dbReference>
<feature type="signal peptide" evidence="3">
    <location>
        <begin position="1"/>
        <end position="21"/>
    </location>
</feature>
<dbReference type="PATRIC" id="fig|1121307.3.peg.2012"/>
<dbReference type="PANTHER" id="PTHR35841">
    <property type="entry name" value="PHOSPHONATES-BINDING PERIPLASMIC PROTEIN"/>
    <property type="match status" value="1"/>
</dbReference>
<dbReference type="SMART" id="SM00062">
    <property type="entry name" value="PBPb"/>
    <property type="match status" value="1"/>
</dbReference>
<evidence type="ECO:0000256" key="1">
    <source>
        <dbReference type="ARBA" id="ARBA00007162"/>
    </source>
</evidence>
<sequence>MKKIFSILLTALMIFSLTACSAPKKEGTKDNTAKKSEKVMKIGYLPNEKKTEINNAMTSMAKYLETKTGIKTEFVPSTDYTALVTAFERGEIQLAWFGGFTGVQARSKVAGSEAIAQRPIDAKFKSVFISSKNAPYTDIKDVKGKSLTFGSETSTSGHLMPRYFLMQAGIDADKDLNGKPNFSGAHDKSIKLVESGAYQVAAVDMSVWDKFVKEKKVDLTKVKAFYTTPEFFDYNWTVNSDENLDKVFGEGTKKKIVDAILAMDASKSTEEKDVLTFMNADKFIPTQNSNYKLIEEVMTKTGLDKK</sequence>
<proteinExistence type="inferred from homology"/>
<dbReference type="GO" id="GO:0055085">
    <property type="term" value="P:transmembrane transport"/>
    <property type="evidence" value="ECO:0007669"/>
    <property type="project" value="InterPro"/>
</dbReference>
<evidence type="ECO:0000313" key="6">
    <source>
        <dbReference type="Proteomes" id="UP000036756"/>
    </source>
</evidence>
<dbReference type="Gene3D" id="3.40.190.10">
    <property type="entry name" value="Periplasmic binding protein-like II"/>
    <property type="match status" value="2"/>
</dbReference>
<dbReference type="EMBL" id="LFVU01000004">
    <property type="protein sequence ID" value="KMT22840.1"/>
    <property type="molecule type" value="Genomic_DNA"/>
</dbReference>
<evidence type="ECO:0000259" key="4">
    <source>
        <dbReference type="SMART" id="SM00062"/>
    </source>
</evidence>
<dbReference type="RefSeq" id="WP_048569574.1">
    <property type="nucleotide sequence ID" value="NZ_LFVU01000004.1"/>
</dbReference>
<organism evidence="5 6">
    <name type="scientific">Clostridium cylindrosporum DSM 605</name>
    <dbReference type="NCBI Taxonomy" id="1121307"/>
    <lineage>
        <taxon>Bacteria</taxon>
        <taxon>Bacillati</taxon>
        <taxon>Bacillota</taxon>
        <taxon>Clostridia</taxon>
        <taxon>Eubacteriales</taxon>
        <taxon>Clostridiaceae</taxon>
        <taxon>Clostridium</taxon>
    </lineage>
</organism>
<protein>
    <submittedName>
        <fullName evidence="5">Putative phosphite transport system-binding protein PtxB</fullName>
    </submittedName>
</protein>
<evidence type="ECO:0000256" key="2">
    <source>
        <dbReference type="ARBA" id="ARBA00022729"/>
    </source>
</evidence>
<dbReference type="InterPro" id="IPR005770">
    <property type="entry name" value="PhnD"/>
</dbReference>
<dbReference type="PANTHER" id="PTHR35841:SF1">
    <property type="entry name" value="PHOSPHONATES-BINDING PERIPLASMIC PROTEIN"/>
    <property type="match status" value="1"/>
</dbReference>
<reference evidence="5 6" key="1">
    <citation type="submission" date="2015-06" db="EMBL/GenBank/DDBJ databases">
        <title>Draft genome sequence of the purine-degrading Clostridium cylindrosporum HC-1 (DSM 605).</title>
        <authorList>
            <person name="Poehlein A."/>
            <person name="Schiel-Bengelsdorf B."/>
            <person name="Bengelsdorf F."/>
            <person name="Daniel R."/>
            <person name="Duerre P."/>
        </authorList>
    </citation>
    <scope>NUCLEOTIDE SEQUENCE [LARGE SCALE GENOMIC DNA]</scope>
    <source>
        <strain evidence="5 6">DSM 605</strain>
    </source>
</reference>
<dbReference type="NCBIfam" id="TIGR01098">
    <property type="entry name" value="3A0109s03R"/>
    <property type="match status" value="1"/>
</dbReference>
<dbReference type="OrthoDB" id="9764656at2"/>
<name>A0A0J8D9V7_CLOCY</name>
<comment type="caution">
    <text evidence="5">The sequence shown here is derived from an EMBL/GenBank/DDBJ whole genome shotgun (WGS) entry which is preliminary data.</text>
</comment>
<dbReference type="SUPFAM" id="SSF53850">
    <property type="entry name" value="Periplasmic binding protein-like II"/>
    <property type="match status" value="1"/>
</dbReference>
<keyword evidence="2 3" id="KW-0732">Signal</keyword>
<dbReference type="AlphaFoldDB" id="A0A0J8D9V7"/>
<comment type="similarity">
    <text evidence="1">Belongs to the phosphate/phosphite/phosphonate binding protein family.</text>
</comment>
<dbReference type="Proteomes" id="UP000036756">
    <property type="component" value="Unassembled WGS sequence"/>
</dbReference>
<accession>A0A0J8D9V7</accession>
<gene>
    <name evidence="5" type="primary">ptxB</name>
    <name evidence="5" type="ORF">CLCY_5c00790</name>
</gene>
<evidence type="ECO:0000256" key="3">
    <source>
        <dbReference type="SAM" id="SignalP"/>
    </source>
</evidence>
<feature type="chain" id="PRO_5005296490" evidence="3">
    <location>
        <begin position="22"/>
        <end position="306"/>
    </location>
</feature>
<feature type="domain" description="Solute-binding protein family 3/N-terminal" evidence="4">
    <location>
        <begin position="39"/>
        <end position="273"/>
    </location>
</feature>